<dbReference type="GO" id="GO:0033768">
    <property type="term" value="C:SUMO-targeted ubiquitin ligase complex"/>
    <property type="evidence" value="ECO:0007669"/>
    <property type="project" value="TreeGrafter"/>
</dbReference>
<dbReference type="PANTHER" id="PTHR47094">
    <property type="entry name" value="ELFLESS, ISOFORM B"/>
    <property type="match status" value="1"/>
</dbReference>
<keyword evidence="1" id="KW-0479">Metal-binding</keyword>
<dbReference type="Pfam" id="PF13923">
    <property type="entry name" value="zf-C3HC4_2"/>
    <property type="match status" value="1"/>
</dbReference>
<feature type="region of interest" description="Disordered" evidence="5">
    <location>
        <begin position="89"/>
        <end position="184"/>
    </location>
</feature>
<dbReference type="CDD" id="cd16449">
    <property type="entry name" value="RING-HC"/>
    <property type="match status" value="1"/>
</dbReference>
<dbReference type="OrthoDB" id="6270329at2759"/>
<keyword evidence="8" id="KW-1185">Reference proteome</keyword>
<dbReference type="EMBL" id="JANBOI010000013">
    <property type="protein sequence ID" value="KAJ1735743.1"/>
    <property type="molecule type" value="Genomic_DNA"/>
</dbReference>
<evidence type="ECO:0000313" key="7">
    <source>
        <dbReference type="EMBL" id="KAJ1735743.1"/>
    </source>
</evidence>
<reference evidence="7" key="1">
    <citation type="submission" date="2022-07" db="EMBL/GenBank/DDBJ databases">
        <title>Phylogenomic reconstructions and comparative analyses of Kickxellomycotina fungi.</title>
        <authorList>
            <person name="Reynolds N.K."/>
            <person name="Stajich J.E."/>
            <person name="Barry K."/>
            <person name="Grigoriev I.V."/>
            <person name="Crous P."/>
            <person name="Smith M.E."/>
        </authorList>
    </citation>
    <scope>NUCLEOTIDE SEQUENCE</scope>
    <source>
        <strain evidence="7">BCRC 34381</strain>
    </source>
</reference>
<keyword evidence="3" id="KW-0862">Zinc</keyword>
<proteinExistence type="predicted"/>
<dbReference type="Proteomes" id="UP001143981">
    <property type="component" value="Unassembled WGS sequence"/>
</dbReference>
<dbReference type="AlphaFoldDB" id="A0A9W7YGT5"/>
<feature type="compositionally biased region" description="Basic and acidic residues" evidence="5">
    <location>
        <begin position="21"/>
        <end position="46"/>
    </location>
</feature>
<dbReference type="Gene3D" id="3.30.40.10">
    <property type="entry name" value="Zinc/RING finger domain, C3HC4 (zinc finger)"/>
    <property type="match status" value="1"/>
</dbReference>
<dbReference type="InterPro" id="IPR049627">
    <property type="entry name" value="SLX8"/>
</dbReference>
<feature type="region of interest" description="Disordered" evidence="5">
    <location>
        <begin position="1"/>
        <end position="73"/>
    </location>
</feature>
<keyword evidence="2 4" id="KW-0863">Zinc-finger</keyword>
<dbReference type="PROSITE" id="PS00518">
    <property type="entry name" value="ZF_RING_1"/>
    <property type="match status" value="1"/>
</dbReference>
<dbReference type="InterPro" id="IPR013083">
    <property type="entry name" value="Znf_RING/FYVE/PHD"/>
</dbReference>
<organism evidence="7 8">
    <name type="scientific">Coemansia biformis</name>
    <dbReference type="NCBI Taxonomy" id="1286918"/>
    <lineage>
        <taxon>Eukaryota</taxon>
        <taxon>Fungi</taxon>
        <taxon>Fungi incertae sedis</taxon>
        <taxon>Zoopagomycota</taxon>
        <taxon>Kickxellomycotina</taxon>
        <taxon>Kickxellomycetes</taxon>
        <taxon>Kickxellales</taxon>
        <taxon>Kickxellaceae</taxon>
        <taxon>Coemansia</taxon>
    </lineage>
</organism>
<evidence type="ECO:0000313" key="8">
    <source>
        <dbReference type="Proteomes" id="UP001143981"/>
    </source>
</evidence>
<dbReference type="GO" id="GO:0032183">
    <property type="term" value="F:SUMO binding"/>
    <property type="evidence" value="ECO:0007669"/>
    <property type="project" value="TreeGrafter"/>
</dbReference>
<evidence type="ECO:0000256" key="2">
    <source>
        <dbReference type="ARBA" id="ARBA00022771"/>
    </source>
</evidence>
<evidence type="ECO:0000259" key="6">
    <source>
        <dbReference type="PROSITE" id="PS50089"/>
    </source>
</evidence>
<dbReference type="PROSITE" id="PS50089">
    <property type="entry name" value="ZF_RING_2"/>
    <property type="match status" value="1"/>
</dbReference>
<comment type="caution">
    <text evidence="7">The sequence shown here is derived from an EMBL/GenBank/DDBJ whole genome shotgun (WGS) entry which is preliminary data.</text>
</comment>
<dbReference type="SMART" id="SM00184">
    <property type="entry name" value="RING"/>
    <property type="match status" value="1"/>
</dbReference>
<dbReference type="SUPFAM" id="SSF57850">
    <property type="entry name" value="RING/U-box"/>
    <property type="match status" value="1"/>
</dbReference>
<name>A0A9W7YGT5_9FUNG</name>
<accession>A0A9W7YGT5</accession>
<evidence type="ECO:0000256" key="3">
    <source>
        <dbReference type="ARBA" id="ARBA00022833"/>
    </source>
</evidence>
<protein>
    <recommendedName>
        <fullName evidence="6">RING-type domain-containing protein</fullName>
    </recommendedName>
</protein>
<dbReference type="GO" id="GO:0008270">
    <property type="term" value="F:zinc ion binding"/>
    <property type="evidence" value="ECO:0007669"/>
    <property type="project" value="UniProtKB-KW"/>
</dbReference>
<gene>
    <name evidence="7" type="ORF">LPJ61_000395</name>
</gene>
<feature type="compositionally biased region" description="Basic and acidic residues" evidence="5">
    <location>
        <begin position="146"/>
        <end position="155"/>
    </location>
</feature>
<evidence type="ECO:0000256" key="5">
    <source>
        <dbReference type="SAM" id="MobiDB-lite"/>
    </source>
</evidence>
<evidence type="ECO:0000256" key="4">
    <source>
        <dbReference type="PROSITE-ProRule" id="PRU00175"/>
    </source>
</evidence>
<dbReference type="GO" id="GO:0140082">
    <property type="term" value="F:SUMO-ubiquitin ligase activity"/>
    <property type="evidence" value="ECO:0007669"/>
    <property type="project" value="TreeGrafter"/>
</dbReference>
<dbReference type="InterPro" id="IPR017907">
    <property type="entry name" value="Znf_RING_CS"/>
</dbReference>
<sequence>MPRERHTAGGTGDDIVSESLDTLRVHADGDDDNAVRLHSRDGHDASDAAQPLEYVSITSSPPNPRWTAHHSARGGTWQLAPAIVVDPSLAGAASPQPPYTPHNLSGPLGGPLEQSPAAAAASSPGSPSRKHRRATRAPQPPTKSAESSKRPKLDTARPNASLKVGVESLLNPEPESDDDKGSDAPRSRILFKCAVCLDMPDPAVFVQPCGHVFCEACAQGAVQTTMRCPVCRHSMRMRDIRILQFRVAKIRR</sequence>
<feature type="domain" description="RING-type" evidence="6">
    <location>
        <begin position="193"/>
        <end position="232"/>
    </location>
</feature>
<dbReference type="GO" id="GO:0006511">
    <property type="term" value="P:ubiquitin-dependent protein catabolic process"/>
    <property type="evidence" value="ECO:0007669"/>
    <property type="project" value="TreeGrafter"/>
</dbReference>
<feature type="compositionally biased region" description="Low complexity" evidence="5">
    <location>
        <begin position="115"/>
        <end position="127"/>
    </location>
</feature>
<dbReference type="InterPro" id="IPR001841">
    <property type="entry name" value="Znf_RING"/>
</dbReference>
<dbReference type="GO" id="GO:0061630">
    <property type="term" value="F:ubiquitin protein ligase activity"/>
    <property type="evidence" value="ECO:0007669"/>
    <property type="project" value="InterPro"/>
</dbReference>
<evidence type="ECO:0000256" key="1">
    <source>
        <dbReference type="ARBA" id="ARBA00022723"/>
    </source>
</evidence>
<dbReference type="PANTHER" id="PTHR47094:SF1">
    <property type="entry name" value="RING-TYPE E3 UBIQUITIN TRANSFERASE"/>
    <property type="match status" value="1"/>
</dbReference>